<feature type="region of interest" description="Disordered" evidence="3">
    <location>
        <begin position="45"/>
        <end position="119"/>
    </location>
</feature>
<keyword evidence="2" id="KW-0963">Cytoplasm</keyword>
<evidence type="ECO:0000256" key="3">
    <source>
        <dbReference type="SAM" id="MobiDB-lite"/>
    </source>
</evidence>
<name>A0A6P4ISR3_DROKI</name>
<feature type="region of interest" description="Disordered" evidence="3">
    <location>
        <begin position="457"/>
        <end position="618"/>
    </location>
</feature>
<feature type="region of interest" description="Disordered" evidence="3">
    <location>
        <begin position="277"/>
        <end position="414"/>
    </location>
</feature>
<feature type="compositionally biased region" description="Low complexity" evidence="3">
    <location>
        <begin position="504"/>
        <end position="520"/>
    </location>
</feature>
<feature type="compositionally biased region" description="Basic and acidic residues" evidence="3">
    <location>
        <begin position="578"/>
        <end position="618"/>
    </location>
</feature>
<keyword evidence="4" id="KW-1185">Reference proteome</keyword>
<feature type="compositionally biased region" description="Basic and acidic residues" evidence="3">
    <location>
        <begin position="162"/>
        <end position="173"/>
    </location>
</feature>
<evidence type="ECO:0000256" key="2">
    <source>
        <dbReference type="ARBA" id="ARBA00022490"/>
    </source>
</evidence>
<reference evidence="5" key="2">
    <citation type="submission" date="2025-08" db="UniProtKB">
        <authorList>
            <consortium name="RefSeq"/>
        </authorList>
    </citation>
    <scope>IDENTIFICATION</scope>
    <source>
        <strain evidence="5">14028-0561.14</strain>
        <tissue evidence="5">Whole fly</tissue>
    </source>
</reference>
<evidence type="ECO:0000256" key="1">
    <source>
        <dbReference type="ARBA" id="ARBA00004496"/>
    </source>
</evidence>
<dbReference type="AlphaFoldDB" id="A0A6P4ISR3"/>
<gene>
    <name evidence="5" type="primary">Incenp</name>
</gene>
<dbReference type="PANTHER" id="PTHR13142:SF1">
    <property type="entry name" value="INNER CENTROMERE PROTEIN"/>
    <property type="match status" value="1"/>
</dbReference>
<dbReference type="GO" id="GO:0005634">
    <property type="term" value="C:nucleus"/>
    <property type="evidence" value="ECO:0007669"/>
    <property type="project" value="TreeGrafter"/>
</dbReference>
<dbReference type="GO" id="GO:0051257">
    <property type="term" value="P:meiotic spindle midzone assembly"/>
    <property type="evidence" value="ECO:0007669"/>
    <property type="project" value="TreeGrafter"/>
</dbReference>
<dbReference type="GO" id="GO:1990385">
    <property type="term" value="C:meiotic spindle midzone"/>
    <property type="evidence" value="ECO:0007669"/>
    <property type="project" value="TreeGrafter"/>
</dbReference>
<dbReference type="GO" id="GO:0005737">
    <property type="term" value="C:cytoplasm"/>
    <property type="evidence" value="ECO:0007669"/>
    <property type="project" value="UniProtKB-SubCell"/>
</dbReference>
<dbReference type="RefSeq" id="XP_017031972.1">
    <property type="nucleotide sequence ID" value="XM_017176483.3"/>
</dbReference>
<feature type="compositionally biased region" description="Polar residues" evidence="3">
    <location>
        <begin position="97"/>
        <end position="119"/>
    </location>
</feature>
<feature type="compositionally biased region" description="Polar residues" evidence="3">
    <location>
        <begin position="284"/>
        <end position="294"/>
    </location>
</feature>
<organism evidence="4 5">
    <name type="scientific">Drosophila kikkawai</name>
    <name type="common">Fruit fly</name>
    <dbReference type="NCBI Taxonomy" id="30033"/>
    <lineage>
        <taxon>Eukaryota</taxon>
        <taxon>Metazoa</taxon>
        <taxon>Ecdysozoa</taxon>
        <taxon>Arthropoda</taxon>
        <taxon>Hexapoda</taxon>
        <taxon>Insecta</taxon>
        <taxon>Pterygota</taxon>
        <taxon>Neoptera</taxon>
        <taxon>Endopterygota</taxon>
        <taxon>Diptera</taxon>
        <taxon>Brachycera</taxon>
        <taxon>Muscomorpha</taxon>
        <taxon>Ephydroidea</taxon>
        <taxon>Drosophilidae</taxon>
        <taxon>Drosophila</taxon>
        <taxon>Sophophora</taxon>
    </lineage>
</organism>
<dbReference type="GO" id="GO:0051310">
    <property type="term" value="P:metaphase chromosome alignment"/>
    <property type="evidence" value="ECO:0007669"/>
    <property type="project" value="TreeGrafter"/>
</dbReference>
<reference evidence="4" key="1">
    <citation type="submission" date="2025-05" db="UniProtKB">
        <authorList>
            <consortium name="RefSeq"/>
        </authorList>
    </citation>
    <scope>NUCLEOTIDE SEQUENCE [LARGE SCALE GENOMIC DNA]</scope>
    <source>
        <strain evidence="4">14028-0561.14</strain>
    </source>
</reference>
<feature type="compositionally biased region" description="Basic and acidic residues" evidence="3">
    <location>
        <begin position="543"/>
        <end position="571"/>
    </location>
</feature>
<feature type="compositionally biased region" description="Basic and acidic residues" evidence="3">
    <location>
        <begin position="306"/>
        <end position="326"/>
    </location>
</feature>
<evidence type="ECO:0000313" key="5">
    <source>
        <dbReference type="RefSeq" id="XP_017031972.1"/>
    </source>
</evidence>
<proteinExistence type="predicted"/>
<feature type="region of interest" description="Disordered" evidence="3">
    <location>
        <begin position="671"/>
        <end position="692"/>
    </location>
</feature>
<feature type="compositionally biased region" description="Polar residues" evidence="3">
    <location>
        <begin position="195"/>
        <end position="219"/>
    </location>
</feature>
<comment type="subcellular location">
    <subcellularLocation>
        <location evidence="1">Cytoplasm</location>
    </subcellularLocation>
</comment>
<accession>A0A6P4ISR3</accession>
<feature type="compositionally biased region" description="Basic and acidic residues" evidence="3">
    <location>
        <begin position="180"/>
        <end position="194"/>
    </location>
</feature>
<feature type="compositionally biased region" description="Polar residues" evidence="3">
    <location>
        <begin position="58"/>
        <end position="67"/>
    </location>
</feature>
<dbReference type="Proteomes" id="UP001652661">
    <property type="component" value="Chromosome 2L"/>
</dbReference>
<protein>
    <submittedName>
        <fullName evidence="5">Inner centromere protein isoform X2</fullName>
    </submittedName>
</protein>
<evidence type="ECO:0000313" key="4">
    <source>
        <dbReference type="Proteomes" id="UP001652661"/>
    </source>
</evidence>
<dbReference type="GO" id="GO:0030496">
    <property type="term" value="C:midbody"/>
    <property type="evidence" value="ECO:0007669"/>
    <property type="project" value="TreeGrafter"/>
</dbReference>
<dbReference type="OrthoDB" id="6123at2759"/>
<feature type="compositionally biased region" description="Low complexity" evidence="3">
    <location>
        <begin position="530"/>
        <end position="542"/>
    </location>
</feature>
<dbReference type="GO" id="GO:0000281">
    <property type="term" value="P:mitotic cytokinesis"/>
    <property type="evidence" value="ECO:0007669"/>
    <property type="project" value="TreeGrafter"/>
</dbReference>
<feature type="compositionally biased region" description="Basic and acidic residues" evidence="3">
    <location>
        <begin position="671"/>
        <end position="680"/>
    </location>
</feature>
<feature type="region of interest" description="Disordered" evidence="3">
    <location>
        <begin position="155"/>
        <end position="247"/>
    </location>
</feature>
<sequence length="756" mass="83640">MEDVMGVLGSLSDLQRELEVLRQAHFQELDQLFYGLGSTSVSHDAEATAEESVPTARSGGSSVTPQQTKKRAKRLSSLVEDKDELEGEYHPGVGTDAETSTDFRQSSANSSTRQSTRVNNSQLLAIAEGNLNTTASLMPPPPVPAVTDITLNSGRPQRAAKLKSEKLLKEPSLNRKMRRPSQEESIRVKVESEQRPSQFNSSTSRQANAEKVPQQQPEQDSVLPAPKETEPVTDQPPEDINTSKNLIVKIKREKMSSESLAPATEVTASSTVILEATQAARPNETVSSNTTATTEPGKKLRKKKKDLAECHKPIKIERFSDLDKDSPVSSRTRKGSTESRANQEHSIYTDALEGPPSAETVAPSNATMVIGPAPTTDDSPRGPAADATFEVPPENKKAPTKQDSLLTEDESLEDKLPVAKTLSNIKAMKLPARAHELFNPLLQSPVKMRVEAFENAAQAQTNLRPKRTKDVGTPGSSITPKVGRLPPPVVGRFYTPTQTSSMLPASSAMPKKAPASASKATTLMKTATGTNLKSTNSSSTKSLVRENSGDDFRKGLHNLAEERKKMRELKHQQAAQQREAKDRERAERMAKLTAERAKKQEERKRIEERKRQETEEQLRKMRQQEEAEALKKAKLKELEQQKLQQLTGAKAKKMLPPPPKTKYTWEMLHEDDSTDDEGKVTHKRPPAPTWSRSHVRGDAILMQSHVPTEIIDSFFSVAPTTPDLKEIFPNIDPSLLRRNSSVLWSTPPRYSELPKY</sequence>
<dbReference type="GO" id="GO:0032133">
    <property type="term" value="C:chromosome passenger complex"/>
    <property type="evidence" value="ECO:0007669"/>
    <property type="project" value="TreeGrafter"/>
</dbReference>
<dbReference type="PANTHER" id="PTHR13142">
    <property type="entry name" value="INNER CENTROMERE PROTEIN"/>
    <property type="match status" value="1"/>
</dbReference>
<dbReference type="GO" id="GO:0000776">
    <property type="term" value="C:kinetochore"/>
    <property type="evidence" value="ECO:0007669"/>
    <property type="project" value="TreeGrafter"/>
</dbReference>